<reference evidence="1 2" key="1">
    <citation type="submission" date="2017-09" db="EMBL/GenBank/DDBJ databases">
        <title>Large-scale bioinformatics analysis of Bacillus genomes uncovers conserved roles of natural products in bacterial physiology.</title>
        <authorList>
            <consortium name="Agbiome Team Llc"/>
            <person name="Bleich R.M."/>
            <person name="Grubbs K.J."/>
            <person name="Santa Maria K.C."/>
            <person name="Allen S.E."/>
            <person name="Farag S."/>
            <person name="Shank E.A."/>
            <person name="Bowers A."/>
        </authorList>
    </citation>
    <scope>NUCLEOTIDE SEQUENCE [LARGE SCALE GENOMIC DNA]</scope>
    <source>
        <strain evidence="1 2">AFS021349</strain>
    </source>
</reference>
<accession>A0A2A8HEZ8</accession>
<proteinExistence type="predicted"/>
<dbReference type="Proteomes" id="UP000220841">
    <property type="component" value="Unassembled WGS sequence"/>
</dbReference>
<name>A0A2A8HEZ8_9BACI</name>
<evidence type="ECO:0008006" key="3">
    <source>
        <dbReference type="Google" id="ProtNLM"/>
    </source>
</evidence>
<evidence type="ECO:0000313" key="2">
    <source>
        <dbReference type="Proteomes" id="UP000220841"/>
    </source>
</evidence>
<comment type="caution">
    <text evidence="1">The sequence shown here is derived from an EMBL/GenBank/DDBJ whole genome shotgun (WGS) entry which is preliminary data.</text>
</comment>
<organism evidence="1 2">
    <name type="scientific">Bacillus toyonensis</name>
    <dbReference type="NCBI Taxonomy" id="155322"/>
    <lineage>
        <taxon>Bacteria</taxon>
        <taxon>Bacillati</taxon>
        <taxon>Bacillota</taxon>
        <taxon>Bacilli</taxon>
        <taxon>Bacillales</taxon>
        <taxon>Bacillaceae</taxon>
        <taxon>Bacillus</taxon>
        <taxon>Bacillus cereus group</taxon>
    </lineage>
</organism>
<dbReference type="EMBL" id="NUBY01000065">
    <property type="protein sequence ID" value="PEQ05496.1"/>
    <property type="molecule type" value="Genomic_DNA"/>
</dbReference>
<gene>
    <name evidence="1" type="ORF">CN585_15675</name>
</gene>
<protein>
    <recommendedName>
        <fullName evidence="3">Prophage pi2 protein 40</fullName>
    </recommendedName>
</protein>
<evidence type="ECO:0000313" key="1">
    <source>
        <dbReference type="EMBL" id="PEQ05496.1"/>
    </source>
</evidence>
<sequence>MEKTIIVDNKEIRLKSTGGTPIRFKAQFGKDYFAQLLKLAPLGKIDMENLDPSNLDSVDFEVFYNLVWTMAKTADPTIPEPLTWLDSFEEFPIIEILEDIQDMITATIQSKKSCR</sequence>
<dbReference type="RefSeq" id="WP_098226676.1">
    <property type="nucleotide sequence ID" value="NZ_NUBY01000065.1"/>
</dbReference>
<dbReference type="AlphaFoldDB" id="A0A2A8HEZ8"/>